<dbReference type="AlphaFoldDB" id="A0A4Y7S2Y9"/>
<reference evidence="1 2" key="1">
    <citation type="journal article" date="2019" name="Nat. Ecol. Evol.">
        <title>Megaphylogeny resolves global patterns of mushroom evolution.</title>
        <authorList>
            <person name="Varga T."/>
            <person name="Krizsan K."/>
            <person name="Foldi C."/>
            <person name="Dima B."/>
            <person name="Sanchez-Garcia M."/>
            <person name="Sanchez-Ramirez S."/>
            <person name="Szollosi G.J."/>
            <person name="Szarkandi J.G."/>
            <person name="Papp V."/>
            <person name="Albert L."/>
            <person name="Andreopoulos W."/>
            <person name="Angelini C."/>
            <person name="Antonin V."/>
            <person name="Barry K.W."/>
            <person name="Bougher N.L."/>
            <person name="Buchanan P."/>
            <person name="Buyck B."/>
            <person name="Bense V."/>
            <person name="Catcheside P."/>
            <person name="Chovatia M."/>
            <person name="Cooper J."/>
            <person name="Damon W."/>
            <person name="Desjardin D."/>
            <person name="Finy P."/>
            <person name="Geml J."/>
            <person name="Haridas S."/>
            <person name="Hughes K."/>
            <person name="Justo A."/>
            <person name="Karasinski D."/>
            <person name="Kautmanova I."/>
            <person name="Kiss B."/>
            <person name="Kocsube S."/>
            <person name="Kotiranta H."/>
            <person name="LaButti K.M."/>
            <person name="Lechner B.E."/>
            <person name="Liimatainen K."/>
            <person name="Lipzen A."/>
            <person name="Lukacs Z."/>
            <person name="Mihaltcheva S."/>
            <person name="Morgado L.N."/>
            <person name="Niskanen T."/>
            <person name="Noordeloos M.E."/>
            <person name="Ohm R.A."/>
            <person name="Ortiz-Santana B."/>
            <person name="Ovrebo C."/>
            <person name="Racz N."/>
            <person name="Riley R."/>
            <person name="Savchenko A."/>
            <person name="Shiryaev A."/>
            <person name="Soop K."/>
            <person name="Spirin V."/>
            <person name="Szebenyi C."/>
            <person name="Tomsovsky M."/>
            <person name="Tulloss R.E."/>
            <person name="Uehling J."/>
            <person name="Grigoriev I.V."/>
            <person name="Vagvolgyi C."/>
            <person name="Papp T."/>
            <person name="Martin F.M."/>
            <person name="Miettinen O."/>
            <person name="Hibbett D.S."/>
            <person name="Nagy L.G."/>
        </authorList>
    </citation>
    <scope>NUCLEOTIDE SEQUENCE [LARGE SCALE GENOMIC DNA]</scope>
    <source>
        <strain evidence="1 2">FP101781</strain>
    </source>
</reference>
<evidence type="ECO:0000313" key="2">
    <source>
        <dbReference type="Proteomes" id="UP000298030"/>
    </source>
</evidence>
<dbReference type="EMBL" id="QPFP01000349">
    <property type="protein sequence ID" value="TEB15659.1"/>
    <property type="molecule type" value="Genomic_DNA"/>
</dbReference>
<comment type="caution">
    <text evidence="1">The sequence shown here is derived from an EMBL/GenBank/DDBJ whole genome shotgun (WGS) entry which is preliminary data.</text>
</comment>
<protein>
    <submittedName>
        <fullName evidence="1">Uncharacterized protein</fullName>
    </submittedName>
</protein>
<sequence>MSATGHSLTLCWGYQNEKVGDGWYFRLNIQSTKKLFNEITYFPMRAGNSYNNSVLSNHNTHIVVLNDISDKDVIAIKEILKDRKVVSPHSEDTYTSSVTWLNYTIIHGALSPFLSESIKHKIKTSAVYSSATGLVTARN</sequence>
<dbReference type="Proteomes" id="UP000298030">
    <property type="component" value="Unassembled WGS sequence"/>
</dbReference>
<proteinExistence type="predicted"/>
<gene>
    <name evidence="1" type="ORF">FA13DRAFT_1721107</name>
</gene>
<name>A0A4Y7S2Y9_COPMI</name>
<accession>A0A4Y7S2Y9</accession>
<organism evidence="1 2">
    <name type="scientific">Coprinellus micaceus</name>
    <name type="common">Glistening ink-cap mushroom</name>
    <name type="synonym">Coprinus micaceus</name>
    <dbReference type="NCBI Taxonomy" id="71717"/>
    <lineage>
        <taxon>Eukaryota</taxon>
        <taxon>Fungi</taxon>
        <taxon>Dikarya</taxon>
        <taxon>Basidiomycota</taxon>
        <taxon>Agaricomycotina</taxon>
        <taxon>Agaricomycetes</taxon>
        <taxon>Agaricomycetidae</taxon>
        <taxon>Agaricales</taxon>
        <taxon>Agaricineae</taxon>
        <taxon>Psathyrellaceae</taxon>
        <taxon>Coprinellus</taxon>
    </lineage>
</organism>
<keyword evidence="2" id="KW-1185">Reference proteome</keyword>
<evidence type="ECO:0000313" key="1">
    <source>
        <dbReference type="EMBL" id="TEB15659.1"/>
    </source>
</evidence>